<gene>
    <name evidence="1" type="ORF">Tsubulata_000376</name>
</gene>
<organism evidence="1 2">
    <name type="scientific">Turnera subulata</name>
    <dbReference type="NCBI Taxonomy" id="218843"/>
    <lineage>
        <taxon>Eukaryota</taxon>
        <taxon>Viridiplantae</taxon>
        <taxon>Streptophyta</taxon>
        <taxon>Embryophyta</taxon>
        <taxon>Tracheophyta</taxon>
        <taxon>Spermatophyta</taxon>
        <taxon>Magnoliopsida</taxon>
        <taxon>eudicotyledons</taxon>
        <taxon>Gunneridae</taxon>
        <taxon>Pentapetalae</taxon>
        <taxon>rosids</taxon>
        <taxon>fabids</taxon>
        <taxon>Malpighiales</taxon>
        <taxon>Passifloraceae</taxon>
        <taxon>Turnera</taxon>
    </lineage>
</organism>
<evidence type="ECO:0000313" key="2">
    <source>
        <dbReference type="Proteomes" id="UP001141552"/>
    </source>
</evidence>
<dbReference type="EMBL" id="JAKUCV010007537">
    <property type="protein sequence ID" value="KAJ4823003.1"/>
    <property type="molecule type" value="Genomic_DNA"/>
</dbReference>
<dbReference type="AlphaFoldDB" id="A0A9Q0IZM3"/>
<sequence>MIICIKRLAHGNAWEDAKMVFNTVGSFFWGGGRWILHSRFRCFPILVVSFLLFP</sequence>
<comment type="caution">
    <text evidence="1">The sequence shown here is derived from an EMBL/GenBank/DDBJ whole genome shotgun (WGS) entry which is preliminary data.</text>
</comment>
<keyword evidence="2" id="KW-1185">Reference proteome</keyword>
<name>A0A9Q0IZM3_9ROSI</name>
<evidence type="ECO:0000313" key="1">
    <source>
        <dbReference type="EMBL" id="KAJ4823003.1"/>
    </source>
</evidence>
<reference evidence="1" key="1">
    <citation type="submission" date="2022-02" db="EMBL/GenBank/DDBJ databases">
        <authorList>
            <person name="Henning P.M."/>
            <person name="McCubbin A.G."/>
            <person name="Shore J.S."/>
        </authorList>
    </citation>
    <scope>NUCLEOTIDE SEQUENCE</scope>
    <source>
        <strain evidence="1">F60SS</strain>
        <tissue evidence="1">Leaves</tissue>
    </source>
</reference>
<protein>
    <submittedName>
        <fullName evidence="1">Uncharacterized protein</fullName>
    </submittedName>
</protein>
<reference evidence="1" key="2">
    <citation type="journal article" date="2023" name="Plants (Basel)">
        <title>Annotation of the Turnera subulata (Passifloraceae) Draft Genome Reveals the S-Locus Evolved after the Divergence of Turneroideae from Passifloroideae in a Stepwise Manner.</title>
        <authorList>
            <person name="Henning P.M."/>
            <person name="Roalson E.H."/>
            <person name="Mir W."/>
            <person name="McCubbin A.G."/>
            <person name="Shore J.S."/>
        </authorList>
    </citation>
    <scope>NUCLEOTIDE SEQUENCE</scope>
    <source>
        <strain evidence="1">F60SS</strain>
    </source>
</reference>
<proteinExistence type="predicted"/>
<accession>A0A9Q0IZM3</accession>
<dbReference type="Proteomes" id="UP001141552">
    <property type="component" value="Unassembled WGS sequence"/>
</dbReference>